<gene>
    <name evidence="6" type="primary">20198741</name>
    <name evidence="5" type="ORF">HELRODRAFT_160439</name>
</gene>
<dbReference type="RefSeq" id="XP_009015646.1">
    <property type="nucleotide sequence ID" value="XM_009017398.1"/>
</dbReference>
<dbReference type="PROSITE" id="PS50050">
    <property type="entry name" value="TNFR_NGFR_2"/>
    <property type="match status" value="1"/>
</dbReference>
<name>T1EQ91_HELRO</name>
<reference evidence="7" key="1">
    <citation type="submission" date="2012-12" db="EMBL/GenBank/DDBJ databases">
        <authorList>
            <person name="Hellsten U."/>
            <person name="Grimwood J."/>
            <person name="Chapman J.A."/>
            <person name="Shapiro H."/>
            <person name="Aerts A."/>
            <person name="Otillar R.P."/>
            <person name="Terry A.Y."/>
            <person name="Boore J.L."/>
            <person name="Simakov O."/>
            <person name="Marletaz F."/>
            <person name="Cho S.-J."/>
            <person name="Edsinger-Gonzales E."/>
            <person name="Havlak P."/>
            <person name="Kuo D.-H."/>
            <person name="Larsson T."/>
            <person name="Lv J."/>
            <person name="Arendt D."/>
            <person name="Savage R."/>
            <person name="Osoegawa K."/>
            <person name="de Jong P."/>
            <person name="Lindberg D.R."/>
            <person name="Seaver E.C."/>
            <person name="Weisblat D.A."/>
            <person name="Putnam N.H."/>
            <person name="Grigoriev I.V."/>
            <person name="Rokhsar D.S."/>
        </authorList>
    </citation>
    <scope>NUCLEOTIDE SEQUENCE</scope>
</reference>
<dbReference type="KEGG" id="hro:HELRODRAFT_160439"/>
<feature type="signal peptide" evidence="3">
    <location>
        <begin position="1"/>
        <end position="23"/>
    </location>
</feature>
<dbReference type="EMBL" id="AMQM01000597">
    <property type="status" value="NOT_ANNOTATED_CDS"/>
    <property type="molecule type" value="Genomic_DNA"/>
</dbReference>
<sequence>MLHISKKIYSSLFFISFLPLFQSECWDSLKGGSCYPGFFYNCTQCSKCPENHYIDRIQTFKNATKCKKHTSCNEDQIIDEPGTSTRDTTCKCRDGYVYDSSSESKCIKTVETTVIQITNTTTPLLSVPAADEASFSPTTICAIVLASTGGAIFVVVVTLLIRRRISPKRTRELEVDLTEPKTDLTKNINSNRVSLCRDMIQSAKFWGVLKDGGVYSHDEQEKCQNNEKSKSGANSRLLDFAVKNVDKINKLVDALLITGQEHLARLIDENAIKEIDAKKYSNWKKHGSPPKEKIIFNFYKLIAELRITEELAQYLRQNCNFSEEDYNLLGGKTTDEKVDLILEWCLRDPSRIKCFAEALENAGYSKHAEFLSV</sequence>
<dbReference type="EMBL" id="KB096324">
    <property type="protein sequence ID" value="ESO06278.1"/>
    <property type="molecule type" value="Genomic_DNA"/>
</dbReference>
<feature type="chain" id="PRO_5010979952" description="TNFR-Cys domain-containing protein" evidence="3">
    <location>
        <begin position="24"/>
        <end position="373"/>
    </location>
</feature>
<proteinExistence type="predicted"/>
<organism evidence="6 7">
    <name type="scientific">Helobdella robusta</name>
    <name type="common">Californian leech</name>
    <dbReference type="NCBI Taxonomy" id="6412"/>
    <lineage>
        <taxon>Eukaryota</taxon>
        <taxon>Metazoa</taxon>
        <taxon>Spiralia</taxon>
        <taxon>Lophotrochozoa</taxon>
        <taxon>Annelida</taxon>
        <taxon>Clitellata</taxon>
        <taxon>Hirudinea</taxon>
        <taxon>Rhynchobdellida</taxon>
        <taxon>Glossiphoniidae</taxon>
        <taxon>Helobdella</taxon>
    </lineage>
</organism>
<evidence type="ECO:0000256" key="1">
    <source>
        <dbReference type="PROSITE-ProRule" id="PRU00206"/>
    </source>
</evidence>
<reference evidence="5 7" key="2">
    <citation type="journal article" date="2013" name="Nature">
        <title>Insights into bilaterian evolution from three spiralian genomes.</title>
        <authorList>
            <person name="Simakov O."/>
            <person name="Marletaz F."/>
            <person name="Cho S.J."/>
            <person name="Edsinger-Gonzales E."/>
            <person name="Havlak P."/>
            <person name="Hellsten U."/>
            <person name="Kuo D.H."/>
            <person name="Larsson T."/>
            <person name="Lv J."/>
            <person name="Arendt D."/>
            <person name="Savage R."/>
            <person name="Osoegawa K."/>
            <person name="de Jong P."/>
            <person name="Grimwood J."/>
            <person name="Chapman J.A."/>
            <person name="Shapiro H."/>
            <person name="Aerts A."/>
            <person name="Otillar R.P."/>
            <person name="Terry A.Y."/>
            <person name="Boore J.L."/>
            <person name="Grigoriev I.V."/>
            <person name="Lindberg D.R."/>
            <person name="Seaver E.C."/>
            <person name="Weisblat D.A."/>
            <person name="Putnam N.H."/>
            <person name="Rokhsar D.S."/>
        </authorList>
    </citation>
    <scope>NUCLEOTIDE SEQUENCE</scope>
</reference>
<evidence type="ECO:0000313" key="5">
    <source>
        <dbReference type="EMBL" id="ESO06278.1"/>
    </source>
</evidence>
<keyword evidence="3" id="KW-0732">Signal</keyword>
<dbReference type="InterPro" id="IPR001368">
    <property type="entry name" value="TNFR/NGFR_Cys_rich_reg"/>
</dbReference>
<evidence type="ECO:0000256" key="3">
    <source>
        <dbReference type="SAM" id="SignalP"/>
    </source>
</evidence>
<dbReference type="InterPro" id="IPR011029">
    <property type="entry name" value="DEATH-like_dom_sf"/>
</dbReference>
<dbReference type="GeneID" id="20198741"/>
<dbReference type="Proteomes" id="UP000015101">
    <property type="component" value="Unassembled WGS sequence"/>
</dbReference>
<dbReference type="Gene3D" id="2.10.50.10">
    <property type="entry name" value="Tumor Necrosis Factor Receptor, subunit A, domain 2"/>
    <property type="match status" value="1"/>
</dbReference>
<evidence type="ECO:0000313" key="7">
    <source>
        <dbReference type="Proteomes" id="UP000015101"/>
    </source>
</evidence>
<dbReference type="CTD" id="20198741"/>
<accession>T1EQ91</accession>
<evidence type="ECO:0000313" key="6">
    <source>
        <dbReference type="EnsemblMetazoa" id="HelroP160439"/>
    </source>
</evidence>
<feature type="repeat" description="TNFR-Cys" evidence="1">
    <location>
        <begin position="47"/>
        <end position="90"/>
    </location>
</feature>
<dbReference type="EnsemblMetazoa" id="HelroT160439">
    <property type="protein sequence ID" value="HelroP160439"/>
    <property type="gene ID" value="HelroG160439"/>
</dbReference>
<evidence type="ECO:0000259" key="4">
    <source>
        <dbReference type="PROSITE" id="PS50050"/>
    </source>
</evidence>
<dbReference type="SMART" id="SM00208">
    <property type="entry name" value="TNFR"/>
    <property type="match status" value="1"/>
</dbReference>
<dbReference type="OrthoDB" id="9408020at2759"/>
<dbReference type="CDD" id="cd00185">
    <property type="entry name" value="TNFRSF"/>
    <property type="match status" value="1"/>
</dbReference>
<keyword evidence="2" id="KW-0472">Membrane</keyword>
<dbReference type="SUPFAM" id="SSF47986">
    <property type="entry name" value="DEATH domain"/>
    <property type="match status" value="1"/>
</dbReference>
<keyword evidence="7" id="KW-1185">Reference proteome</keyword>
<dbReference type="HOGENOM" id="CLU_742439_0_0_1"/>
<keyword evidence="2" id="KW-0812">Transmembrane</keyword>
<feature type="disulfide bond" evidence="1">
    <location>
        <begin position="72"/>
        <end position="90"/>
    </location>
</feature>
<comment type="caution">
    <text evidence="1">Lacks conserved residue(s) required for the propagation of feature annotation.</text>
</comment>
<feature type="transmembrane region" description="Helical" evidence="2">
    <location>
        <begin position="142"/>
        <end position="161"/>
    </location>
</feature>
<keyword evidence="1" id="KW-1015">Disulfide bond</keyword>
<evidence type="ECO:0000256" key="2">
    <source>
        <dbReference type="SAM" id="Phobius"/>
    </source>
</evidence>
<reference evidence="6" key="3">
    <citation type="submission" date="2015-06" db="UniProtKB">
        <authorList>
            <consortium name="EnsemblMetazoa"/>
        </authorList>
    </citation>
    <scope>IDENTIFICATION</scope>
</reference>
<dbReference type="Gene3D" id="1.10.533.10">
    <property type="entry name" value="Death Domain, Fas"/>
    <property type="match status" value="1"/>
</dbReference>
<protein>
    <recommendedName>
        <fullName evidence="4">TNFR-Cys domain-containing protein</fullName>
    </recommendedName>
</protein>
<dbReference type="CDD" id="cd01671">
    <property type="entry name" value="CARD"/>
    <property type="match status" value="1"/>
</dbReference>
<feature type="domain" description="TNFR-Cys" evidence="4">
    <location>
        <begin position="47"/>
        <end position="90"/>
    </location>
</feature>
<dbReference type="AlphaFoldDB" id="T1EQ91"/>
<keyword evidence="2" id="KW-1133">Transmembrane helix</keyword>
<dbReference type="InParanoid" id="T1EQ91"/>